<dbReference type="EMBL" id="AP022564">
    <property type="protein sequence ID" value="BBX24040.1"/>
    <property type="molecule type" value="Genomic_DNA"/>
</dbReference>
<organism evidence="1 2">
    <name type="scientific">Mycolicibacter terrae</name>
    <dbReference type="NCBI Taxonomy" id="1788"/>
    <lineage>
        <taxon>Bacteria</taxon>
        <taxon>Bacillati</taxon>
        <taxon>Actinomycetota</taxon>
        <taxon>Actinomycetes</taxon>
        <taxon>Mycobacteriales</taxon>
        <taxon>Mycobacteriaceae</taxon>
        <taxon>Mycolicibacter</taxon>
    </lineage>
</organism>
<evidence type="ECO:0000313" key="2">
    <source>
        <dbReference type="Proteomes" id="UP000467636"/>
    </source>
</evidence>
<protein>
    <submittedName>
        <fullName evidence="1">SIR2 family protein</fullName>
    </submittedName>
</protein>
<accession>A0AAD1MJB7</accession>
<keyword evidence="2" id="KW-1185">Reference proteome</keyword>
<evidence type="ECO:0000313" key="1">
    <source>
        <dbReference type="EMBL" id="BBX24040.1"/>
    </source>
</evidence>
<gene>
    <name evidence="1" type="ORF">MTER_34510</name>
</gene>
<dbReference type="Proteomes" id="UP000467636">
    <property type="component" value="Chromosome"/>
</dbReference>
<name>A0AAD1MJB7_9MYCO</name>
<dbReference type="Pfam" id="PF13289">
    <property type="entry name" value="SIR2_2"/>
    <property type="match status" value="1"/>
</dbReference>
<dbReference type="SUPFAM" id="SSF52467">
    <property type="entry name" value="DHS-like NAD/FAD-binding domain"/>
    <property type="match status" value="1"/>
</dbReference>
<sequence>MAPWWNFLMTAMETRTPGHLFMVKADVSTIDCDAWLLPTDLPFKVNEGFAAAVGLTQAGYLQGFRWDRRAVPFNPRSDDGKPLVVLGKIGKAQAVSPADVDEQVADLVRVVGEFIDVAKANRKAKGELLRLALPVIGTRDGGLSDAKGHAIKRLISELRAQARDTGVDIVLCADNDVTWSAIQKAREDDESAWGLTGQERRLAIQLAKAARAGQLVLFIGAGVSSDAGLPGWQELLNRIRPTKLSDEQRAGFEKLDFRDQATLIEQDLGSPAELRKRIEQELDGYQYIGLTHALLASLGVRESITTNYDKLYERACTKRGHTVDQDLVVLPYHRAVEGRPWLLKLHGSVDQHDHIVLTRSDYLKLARDRSALFGIVQALLATKHLLFVGYSLTDEDFHRLIDEIRIAIDPIKEESSDELGTVLTIQDTPLDKLWKGLLQIHRIGSGSIGPSGRRVQIILDRVAHLATPYASYLLDSSFEGLLSPDEIEIARALQGLERSVEKILEKDARQPTALAVQQVLERFGSTDRDSRRSGK</sequence>
<dbReference type="AlphaFoldDB" id="A0AAD1MJB7"/>
<dbReference type="Gene3D" id="3.40.50.1220">
    <property type="entry name" value="TPP-binding domain"/>
    <property type="match status" value="1"/>
</dbReference>
<reference evidence="1 2" key="1">
    <citation type="journal article" date="2019" name="Emerg. Microbes Infect.">
        <title>Comprehensive subspecies identification of 175 nontuberculous mycobacteria species based on 7547 genomic profiles.</title>
        <authorList>
            <person name="Matsumoto Y."/>
            <person name="Kinjo T."/>
            <person name="Motooka D."/>
            <person name="Nabeya D."/>
            <person name="Jung N."/>
            <person name="Uechi K."/>
            <person name="Horii T."/>
            <person name="Iida T."/>
            <person name="Fujita J."/>
            <person name="Nakamura S."/>
        </authorList>
    </citation>
    <scope>NUCLEOTIDE SEQUENCE [LARGE SCALE GENOMIC DNA]</scope>
    <source>
        <strain evidence="1 2">JCM 12143</strain>
    </source>
</reference>
<proteinExistence type="predicted"/>
<dbReference type="InterPro" id="IPR029035">
    <property type="entry name" value="DHS-like_NAD/FAD-binding_dom"/>
</dbReference>